<dbReference type="Gene3D" id="3.90.1200.10">
    <property type="match status" value="1"/>
</dbReference>
<name>A0A8J9X6U1_PHATR</name>
<gene>
    <name evidence="5" type="ORF">PTTT1_LOCUS41744</name>
</gene>
<accession>A0A8J9X6U1</accession>
<dbReference type="Proteomes" id="UP000836788">
    <property type="component" value="Chromosome 4"/>
</dbReference>
<dbReference type="EMBL" id="OU594945">
    <property type="protein sequence ID" value="CAG9289463.1"/>
    <property type="molecule type" value="Genomic_DNA"/>
</dbReference>
<dbReference type="AlphaFoldDB" id="A0A8J9X6U1"/>
<dbReference type="SUPFAM" id="SSF56112">
    <property type="entry name" value="Protein kinase-like (PK-like)"/>
    <property type="match status" value="1"/>
</dbReference>
<reference evidence="5" key="1">
    <citation type="submission" date="2022-02" db="EMBL/GenBank/DDBJ databases">
        <authorList>
            <person name="Giguere J D."/>
        </authorList>
    </citation>
    <scope>NUCLEOTIDE SEQUENCE</scope>
    <source>
        <strain evidence="5">CCAP 1055/1</strain>
    </source>
</reference>
<evidence type="ECO:0000256" key="2">
    <source>
        <dbReference type="ARBA" id="ARBA00038211"/>
    </source>
</evidence>
<sequence>MASAYRQAREASEPAAVHDGTTKTTVMDSSSSMSVSSSSSGPTTTTPRSTALGSASSALRTVTGTPLVVAHDVPFNWVDGLPYIPTRFADLADPQSIQRVVALLLQATLSNTNTTTPDSTDHAPDQPPSVHSPNPTPPTSTVAIAPDDWNVIYSSFQLEQVAGGITNTLVRVTNLSSFFDPRTTPDSVLVRIFGAVGLIDRDEETHVLARLAVRGIAPAYYGRFGNGRLEAWRDGMRALATYELGEPDKLVPIAREVARLHHTHLHDIDRSDADNESTPQNNDNNDSITSTHEPTLWTQLYDWYDQALVATASTKSVTLELSSYRAELDWVRSLTPPDTPIAFCHNDLLAANILYNDNPDPTDPRVIQLIDFEYGGTNYVAFDIANHFNEFAGGPPTHPVPDYDNLPTPAQQLLFAETYLEQEQELQQQPGATTTAWKSARELLDHVRIFALANHLYWGLWAVNQAATEGCDAFDYRTYAVNRLKQYHVVKQEYADSTAINGHV</sequence>
<proteinExistence type="inferred from homology"/>
<evidence type="ECO:0000256" key="1">
    <source>
        <dbReference type="ARBA" id="ARBA00037883"/>
    </source>
</evidence>
<feature type="compositionally biased region" description="Low complexity" evidence="4">
    <location>
        <begin position="22"/>
        <end position="50"/>
    </location>
</feature>
<feature type="region of interest" description="Disordered" evidence="4">
    <location>
        <begin position="266"/>
        <end position="291"/>
    </location>
</feature>
<feature type="compositionally biased region" description="Polar residues" evidence="4">
    <location>
        <begin position="276"/>
        <end position="291"/>
    </location>
</feature>
<evidence type="ECO:0000256" key="3">
    <source>
        <dbReference type="ARBA" id="ARBA00038874"/>
    </source>
</evidence>
<dbReference type="Pfam" id="PF01633">
    <property type="entry name" value="Choline_kinase"/>
    <property type="match status" value="1"/>
</dbReference>
<dbReference type="PANTHER" id="PTHR22603">
    <property type="entry name" value="CHOLINE/ETHANOALAMINE KINASE"/>
    <property type="match status" value="1"/>
</dbReference>
<comment type="pathway">
    <text evidence="1">Phospholipid metabolism; phosphatidylethanolamine biosynthesis; phosphatidylethanolamine from ethanolamine: step 1/3.</text>
</comment>
<comment type="similarity">
    <text evidence="2">Belongs to the choline/ethanolamine kinase family.</text>
</comment>
<dbReference type="InterPro" id="IPR011009">
    <property type="entry name" value="Kinase-like_dom_sf"/>
</dbReference>
<evidence type="ECO:0000256" key="4">
    <source>
        <dbReference type="SAM" id="MobiDB-lite"/>
    </source>
</evidence>
<dbReference type="PANTHER" id="PTHR22603:SF66">
    <property type="entry name" value="ETHANOLAMINE KINASE"/>
    <property type="match status" value="1"/>
</dbReference>
<feature type="region of interest" description="Disordered" evidence="4">
    <location>
        <begin position="1"/>
        <end position="55"/>
    </location>
</feature>
<dbReference type="EC" id="2.7.1.82" evidence="3"/>
<feature type="region of interest" description="Disordered" evidence="4">
    <location>
        <begin position="112"/>
        <end position="141"/>
    </location>
</feature>
<dbReference type="GO" id="GO:0004305">
    <property type="term" value="F:ethanolamine kinase activity"/>
    <property type="evidence" value="ECO:0007669"/>
    <property type="project" value="UniProtKB-EC"/>
</dbReference>
<evidence type="ECO:0000313" key="5">
    <source>
        <dbReference type="EMBL" id="CAG9289463.1"/>
    </source>
</evidence>
<organism evidence="5">
    <name type="scientific">Phaeodactylum tricornutum</name>
    <name type="common">Diatom</name>
    <dbReference type="NCBI Taxonomy" id="2850"/>
    <lineage>
        <taxon>Eukaryota</taxon>
        <taxon>Sar</taxon>
        <taxon>Stramenopiles</taxon>
        <taxon>Ochrophyta</taxon>
        <taxon>Bacillariophyta</taxon>
        <taxon>Bacillariophyceae</taxon>
        <taxon>Bacillariophycidae</taxon>
        <taxon>Naviculales</taxon>
        <taxon>Phaeodactylaceae</taxon>
        <taxon>Phaeodactylum</taxon>
    </lineage>
</organism>
<dbReference type="Gene3D" id="3.30.200.20">
    <property type="entry name" value="Phosphorylase Kinase, domain 1"/>
    <property type="match status" value="1"/>
</dbReference>
<dbReference type="GO" id="GO:0006646">
    <property type="term" value="P:phosphatidylethanolamine biosynthetic process"/>
    <property type="evidence" value="ECO:0007669"/>
    <property type="project" value="TreeGrafter"/>
</dbReference>
<dbReference type="GO" id="GO:0005737">
    <property type="term" value="C:cytoplasm"/>
    <property type="evidence" value="ECO:0007669"/>
    <property type="project" value="TreeGrafter"/>
</dbReference>
<dbReference type="CDD" id="cd05157">
    <property type="entry name" value="ETNK_euk"/>
    <property type="match status" value="1"/>
</dbReference>
<protein>
    <recommendedName>
        <fullName evidence="3">ethanolamine kinase</fullName>
        <ecNumber evidence="3">2.7.1.82</ecNumber>
    </recommendedName>
</protein>